<evidence type="ECO:0000259" key="5">
    <source>
        <dbReference type="Pfam" id="PF00931"/>
    </source>
</evidence>
<accession>A0ABS8VT46</accession>
<keyword evidence="4" id="KW-0067">ATP-binding</keyword>
<evidence type="ECO:0000313" key="7">
    <source>
        <dbReference type="EMBL" id="MCE0482570.1"/>
    </source>
</evidence>
<feature type="domain" description="Disease resistance N-terminal" evidence="6">
    <location>
        <begin position="10"/>
        <end position="62"/>
    </location>
</feature>
<dbReference type="EMBL" id="JACEIK010005980">
    <property type="protein sequence ID" value="MCE0482570.1"/>
    <property type="molecule type" value="Genomic_DNA"/>
</dbReference>
<dbReference type="Gene3D" id="1.20.5.4130">
    <property type="match status" value="1"/>
</dbReference>
<keyword evidence="1" id="KW-0677">Repeat</keyword>
<feature type="domain" description="NB-ARC" evidence="5">
    <location>
        <begin position="76"/>
        <end position="191"/>
    </location>
</feature>
<dbReference type="SUPFAM" id="SSF52540">
    <property type="entry name" value="P-loop containing nucleoside triphosphate hydrolases"/>
    <property type="match status" value="1"/>
</dbReference>
<dbReference type="InterPro" id="IPR002182">
    <property type="entry name" value="NB-ARC"/>
</dbReference>
<dbReference type="PRINTS" id="PR00364">
    <property type="entry name" value="DISEASERSIST"/>
</dbReference>
<sequence length="510" mass="59005">MADPVIGATVEFGVEKLLSLTIEEVRRLRNCNKDREMLTKKLSMIQAFIHDVENVFDEFRYESLKTQVEIPTKLPEKDVAEIKENILNMREHVVLRTIPIVGMGGLGKTTVAKRIFNDEEIEKHCEKRVWLCLPEMAETKSFLQLILESLTKRKVEVQSRDIIVKTLQDELGGKKYLLVLDDLWHVDSILWHEFMDTLRGDHCWSIFKQRAFVDGEVPEEIASRLQRVSLKYLWVSDCREFRELPQSLYNLHSLKRLKIERCTNFSSFPVPGGGKYLTSLQSLELSNCYGLTSLPSGMLEHCRSLNSLTVSECNNLVSLPLHVWEMPLFSYLNISRCPKLESVPEGGLHLLTGLRKLCIGPFSEMVDFEAFQLIFNGIQQLLSLRTLCVYEQRAHWDSLPYQLMQLSALTEIRIYDFGIKALPHSLGNLTSLETLDLVRCKQLQHLEFLVSMPKLWHLKIFCCPLLEVLSDRLVNLVFLHELNFIVLHRTRASAIQRCHEMPHQITETEN</sequence>
<dbReference type="PANTHER" id="PTHR36766">
    <property type="entry name" value="PLANT BROAD-SPECTRUM MILDEW RESISTANCE PROTEIN RPW8"/>
    <property type="match status" value="1"/>
</dbReference>
<comment type="caution">
    <text evidence="7">The sequence shown here is derived from an EMBL/GenBank/DDBJ whole genome shotgun (WGS) entry which is preliminary data.</text>
</comment>
<name>A0ABS8VT46_DATST</name>
<evidence type="ECO:0000256" key="4">
    <source>
        <dbReference type="ARBA" id="ARBA00022840"/>
    </source>
</evidence>
<proteinExistence type="predicted"/>
<dbReference type="Pfam" id="PF00931">
    <property type="entry name" value="NB-ARC"/>
    <property type="match status" value="1"/>
</dbReference>
<dbReference type="InterPro" id="IPR041118">
    <property type="entry name" value="Rx_N"/>
</dbReference>
<evidence type="ECO:0000313" key="8">
    <source>
        <dbReference type="Proteomes" id="UP000823775"/>
    </source>
</evidence>
<evidence type="ECO:0000256" key="3">
    <source>
        <dbReference type="ARBA" id="ARBA00022821"/>
    </source>
</evidence>
<evidence type="ECO:0000256" key="1">
    <source>
        <dbReference type="ARBA" id="ARBA00022737"/>
    </source>
</evidence>
<organism evidence="7 8">
    <name type="scientific">Datura stramonium</name>
    <name type="common">Jimsonweed</name>
    <name type="synonym">Common thornapple</name>
    <dbReference type="NCBI Taxonomy" id="4076"/>
    <lineage>
        <taxon>Eukaryota</taxon>
        <taxon>Viridiplantae</taxon>
        <taxon>Streptophyta</taxon>
        <taxon>Embryophyta</taxon>
        <taxon>Tracheophyta</taxon>
        <taxon>Spermatophyta</taxon>
        <taxon>Magnoliopsida</taxon>
        <taxon>eudicotyledons</taxon>
        <taxon>Gunneridae</taxon>
        <taxon>Pentapetalae</taxon>
        <taxon>asterids</taxon>
        <taxon>lamiids</taxon>
        <taxon>Solanales</taxon>
        <taxon>Solanaceae</taxon>
        <taxon>Solanoideae</taxon>
        <taxon>Datureae</taxon>
        <taxon>Datura</taxon>
    </lineage>
</organism>
<evidence type="ECO:0000259" key="6">
    <source>
        <dbReference type="Pfam" id="PF18052"/>
    </source>
</evidence>
<dbReference type="InterPro" id="IPR027417">
    <property type="entry name" value="P-loop_NTPase"/>
</dbReference>
<dbReference type="PANTHER" id="PTHR36766:SF70">
    <property type="entry name" value="DISEASE RESISTANCE PROTEIN RGA4"/>
    <property type="match status" value="1"/>
</dbReference>
<keyword evidence="2" id="KW-0547">Nucleotide-binding</keyword>
<dbReference type="SUPFAM" id="SSF52058">
    <property type="entry name" value="L domain-like"/>
    <property type="match status" value="1"/>
</dbReference>
<keyword evidence="3" id="KW-0611">Plant defense</keyword>
<dbReference type="Pfam" id="PF18052">
    <property type="entry name" value="Rx_N"/>
    <property type="match status" value="1"/>
</dbReference>
<reference evidence="7 8" key="1">
    <citation type="journal article" date="2021" name="BMC Genomics">
        <title>Datura genome reveals duplications of psychoactive alkaloid biosynthetic genes and high mutation rate following tissue culture.</title>
        <authorList>
            <person name="Rajewski A."/>
            <person name="Carter-House D."/>
            <person name="Stajich J."/>
            <person name="Litt A."/>
        </authorList>
    </citation>
    <scope>NUCLEOTIDE SEQUENCE [LARGE SCALE GENOMIC DNA]</scope>
    <source>
        <strain evidence="7">AR-01</strain>
    </source>
</reference>
<protein>
    <submittedName>
        <fullName evidence="7">Uncharacterized protein</fullName>
    </submittedName>
</protein>
<evidence type="ECO:0000256" key="2">
    <source>
        <dbReference type="ARBA" id="ARBA00022741"/>
    </source>
</evidence>
<gene>
    <name evidence="7" type="ORF">HAX54_041443</name>
</gene>
<dbReference type="Gene3D" id="3.80.10.10">
    <property type="entry name" value="Ribonuclease Inhibitor"/>
    <property type="match status" value="2"/>
</dbReference>
<dbReference type="Proteomes" id="UP000823775">
    <property type="component" value="Unassembled WGS sequence"/>
</dbReference>
<keyword evidence="8" id="KW-1185">Reference proteome</keyword>
<dbReference type="Gene3D" id="3.40.50.300">
    <property type="entry name" value="P-loop containing nucleotide triphosphate hydrolases"/>
    <property type="match status" value="1"/>
</dbReference>
<dbReference type="InterPro" id="IPR032675">
    <property type="entry name" value="LRR_dom_sf"/>
</dbReference>